<dbReference type="InterPro" id="IPR016090">
    <property type="entry name" value="PLA2-like_dom"/>
</dbReference>
<feature type="non-terminal residue" evidence="2">
    <location>
        <position position="1"/>
    </location>
</feature>
<dbReference type="Gene3D" id="1.20.90.10">
    <property type="entry name" value="Phospholipase A2 domain"/>
    <property type="match status" value="1"/>
</dbReference>
<sequence length="166" mass="18230">VGGRACAAAEASRGPGPVGSCAGCAPHPPLSSGPRRVCKCYKHLDRCEHRIAPREVKYQLHNMGTRTLFHCNCTRRLARFLRRVREHSDVEVPVLADRIATDCFVLEPPTDCSAGRGPQDSCITATRAVLVSARHLKKILRCWDPPHTASNAEHPDWKMQDSGGTL</sequence>
<protein>
    <submittedName>
        <fullName evidence="2">PA2G3 phospholipase</fullName>
    </submittedName>
</protein>
<dbReference type="InterPro" id="IPR036444">
    <property type="entry name" value="PLipase_A2_dom_sf"/>
</dbReference>
<dbReference type="GO" id="GO:0006644">
    <property type="term" value="P:phospholipid metabolic process"/>
    <property type="evidence" value="ECO:0007669"/>
    <property type="project" value="InterPro"/>
</dbReference>
<dbReference type="Pfam" id="PF05826">
    <property type="entry name" value="Phospholip_A2_2"/>
    <property type="match status" value="1"/>
</dbReference>
<dbReference type="OrthoDB" id="10059604at2759"/>
<evidence type="ECO:0000313" key="2">
    <source>
        <dbReference type="EMBL" id="NWY54522.1"/>
    </source>
</evidence>
<reference evidence="2 3" key="1">
    <citation type="submission" date="2019-09" db="EMBL/GenBank/DDBJ databases">
        <title>Bird 10,000 Genomes (B10K) Project - Family phase.</title>
        <authorList>
            <person name="Zhang G."/>
        </authorList>
    </citation>
    <scope>NUCLEOTIDE SEQUENCE [LARGE SCALE GENOMIC DNA]</scope>
    <source>
        <strain evidence="2">B10K-UC-030-51</strain>
    </source>
</reference>
<feature type="domain" description="Phospholipase A2-like central" evidence="1">
    <location>
        <begin position="38"/>
        <end position="104"/>
    </location>
</feature>
<evidence type="ECO:0000313" key="3">
    <source>
        <dbReference type="Proteomes" id="UP000557271"/>
    </source>
</evidence>
<proteinExistence type="predicted"/>
<dbReference type="GO" id="GO:0050482">
    <property type="term" value="P:arachidonate secretion"/>
    <property type="evidence" value="ECO:0007669"/>
    <property type="project" value="InterPro"/>
</dbReference>
<keyword evidence="3" id="KW-1185">Reference proteome</keyword>
<comment type="caution">
    <text evidence="2">The sequence shown here is derived from an EMBL/GenBank/DDBJ whole genome shotgun (WGS) entry which is preliminary data.</text>
</comment>
<dbReference type="GO" id="GO:0004623">
    <property type="term" value="F:phospholipase A2 activity"/>
    <property type="evidence" value="ECO:0007669"/>
    <property type="project" value="InterPro"/>
</dbReference>
<name>A0A7K7FB56_CHIMN</name>
<dbReference type="EMBL" id="VZSF01004216">
    <property type="protein sequence ID" value="NWY54522.1"/>
    <property type="molecule type" value="Genomic_DNA"/>
</dbReference>
<feature type="non-terminal residue" evidence="2">
    <location>
        <position position="166"/>
    </location>
</feature>
<evidence type="ECO:0000259" key="1">
    <source>
        <dbReference type="Pfam" id="PF05826"/>
    </source>
</evidence>
<gene>
    <name evidence="2" type="primary">Pla2g3_1</name>
    <name evidence="2" type="ORF">CHIMIN_R15701</name>
</gene>
<dbReference type="AlphaFoldDB" id="A0A7K7FB56"/>
<accession>A0A7K7FB56</accession>
<organism evidence="2 3">
    <name type="scientific">Chionis minor</name>
    <name type="common">Black-faced sheathbill</name>
    <dbReference type="NCBI Taxonomy" id="227182"/>
    <lineage>
        <taxon>Eukaryota</taxon>
        <taxon>Metazoa</taxon>
        <taxon>Chordata</taxon>
        <taxon>Craniata</taxon>
        <taxon>Vertebrata</taxon>
        <taxon>Euteleostomi</taxon>
        <taxon>Archelosauria</taxon>
        <taxon>Archosauria</taxon>
        <taxon>Dinosauria</taxon>
        <taxon>Saurischia</taxon>
        <taxon>Theropoda</taxon>
        <taxon>Coelurosauria</taxon>
        <taxon>Aves</taxon>
        <taxon>Neognathae</taxon>
        <taxon>Neoaves</taxon>
        <taxon>Charadriiformes</taxon>
        <taxon>Chionididae</taxon>
        <taxon>Chionis</taxon>
    </lineage>
</organism>
<dbReference type="SUPFAM" id="SSF48619">
    <property type="entry name" value="Phospholipase A2, PLA2"/>
    <property type="match status" value="1"/>
</dbReference>
<dbReference type="Proteomes" id="UP000557271">
    <property type="component" value="Unassembled WGS sequence"/>
</dbReference>